<proteinExistence type="predicted"/>
<dbReference type="InterPro" id="IPR050272">
    <property type="entry name" value="Isochorismatase-like_hydrls"/>
</dbReference>
<keyword evidence="1 3" id="KW-0378">Hydrolase</keyword>
<dbReference type="Pfam" id="PF00857">
    <property type="entry name" value="Isochorismatase"/>
    <property type="match status" value="1"/>
</dbReference>
<accession>A0A3A1U4L2</accession>
<dbReference type="Proteomes" id="UP000265742">
    <property type="component" value="Unassembled WGS sequence"/>
</dbReference>
<gene>
    <name evidence="3" type="ORF">D1781_02835</name>
</gene>
<dbReference type="CDD" id="cd00431">
    <property type="entry name" value="cysteine_hydrolases"/>
    <property type="match status" value="1"/>
</dbReference>
<reference evidence="4" key="1">
    <citation type="submission" date="2018-09" db="EMBL/GenBank/DDBJ databases">
        <authorList>
            <person name="Kim I."/>
        </authorList>
    </citation>
    <scope>NUCLEOTIDE SEQUENCE [LARGE SCALE GENOMIC DNA]</scope>
    <source>
        <strain evidence="4">DD4a</strain>
    </source>
</reference>
<evidence type="ECO:0000259" key="2">
    <source>
        <dbReference type="Pfam" id="PF00857"/>
    </source>
</evidence>
<keyword evidence="4" id="KW-1185">Reference proteome</keyword>
<protein>
    <submittedName>
        <fullName evidence="3">Cysteine hydrolase</fullName>
    </submittedName>
</protein>
<organism evidence="3 4">
    <name type="scientific">Amnibacterium setariae</name>
    <dbReference type="NCBI Taxonomy" id="2306585"/>
    <lineage>
        <taxon>Bacteria</taxon>
        <taxon>Bacillati</taxon>
        <taxon>Actinomycetota</taxon>
        <taxon>Actinomycetes</taxon>
        <taxon>Micrococcales</taxon>
        <taxon>Microbacteriaceae</taxon>
        <taxon>Amnibacterium</taxon>
    </lineage>
</organism>
<dbReference type="Gene3D" id="3.40.50.850">
    <property type="entry name" value="Isochorismatase-like"/>
    <property type="match status" value="1"/>
</dbReference>
<dbReference type="GO" id="GO:0016787">
    <property type="term" value="F:hydrolase activity"/>
    <property type="evidence" value="ECO:0007669"/>
    <property type="project" value="UniProtKB-KW"/>
</dbReference>
<evidence type="ECO:0000256" key="1">
    <source>
        <dbReference type="ARBA" id="ARBA00022801"/>
    </source>
</evidence>
<evidence type="ECO:0000313" key="3">
    <source>
        <dbReference type="EMBL" id="RIX30387.1"/>
    </source>
</evidence>
<dbReference type="PANTHER" id="PTHR43540">
    <property type="entry name" value="PEROXYUREIDOACRYLATE/UREIDOACRYLATE AMIDOHYDROLASE-RELATED"/>
    <property type="match status" value="1"/>
</dbReference>
<evidence type="ECO:0000313" key="4">
    <source>
        <dbReference type="Proteomes" id="UP000265742"/>
    </source>
</evidence>
<dbReference type="OrthoDB" id="4426059at2"/>
<dbReference type="SUPFAM" id="SSF52499">
    <property type="entry name" value="Isochorismatase-like hydrolases"/>
    <property type="match status" value="1"/>
</dbReference>
<dbReference type="EMBL" id="QXTG01000001">
    <property type="protein sequence ID" value="RIX30387.1"/>
    <property type="molecule type" value="Genomic_DNA"/>
</dbReference>
<feature type="domain" description="Isochorismatase-like" evidence="2">
    <location>
        <begin position="7"/>
        <end position="171"/>
    </location>
</feature>
<name>A0A3A1U4L2_9MICO</name>
<dbReference type="AlphaFoldDB" id="A0A3A1U4L2"/>
<dbReference type="InterPro" id="IPR036380">
    <property type="entry name" value="Isochorismatase-like_sf"/>
</dbReference>
<dbReference type="InterPro" id="IPR000868">
    <property type="entry name" value="Isochorismatase-like_dom"/>
</dbReference>
<dbReference type="RefSeq" id="WP_119480748.1">
    <property type="nucleotide sequence ID" value="NZ_QXTG01000001.1"/>
</dbReference>
<comment type="caution">
    <text evidence="3">The sequence shown here is derived from an EMBL/GenBank/DDBJ whole genome shotgun (WGS) entry which is preliminary data.</text>
</comment>
<sequence>MTEDAHLVVVDMQHVFADAASAWATPGYAAASAGVQRLLPAFAGRTVLTRFVAPERPEGAWLPYYRDWPDQLRPADDPIWDLTPEFAGTDTPIVTATTFGKWGDALAAATDGSDRLVLTGVSTDCCVLSTALAAADAGRFVVVPEDACAGLSPADHRRALDAMALYGPLITISSVDEVLATMAA</sequence>